<dbReference type="PROSITE" id="PS50879">
    <property type="entry name" value="RNASE_H_1"/>
    <property type="match status" value="1"/>
</dbReference>
<dbReference type="GO" id="GO:0003676">
    <property type="term" value="F:nucleic acid binding"/>
    <property type="evidence" value="ECO:0007669"/>
    <property type="project" value="InterPro"/>
</dbReference>
<dbReference type="Proteomes" id="UP000034764">
    <property type="component" value="Unassembled WGS sequence"/>
</dbReference>
<accession>A0A0G0P6U5</accession>
<dbReference type="GO" id="GO:0004523">
    <property type="term" value="F:RNA-DNA hybrid ribonuclease activity"/>
    <property type="evidence" value="ECO:0007669"/>
    <property type="project" value="InterPro"/>
</dbReference>
<dbReference type="InterPro" id="IPR012337">
    <property type="entry name" value="RNaseH-like_sf"/>
</dbReference>
<name>A0A0G0P6U5_9BACT</name>
<comment type="caution">
    <text evidence="2">The sequence shown here is derived from an EMBL/GenBank/DDBJ whole genome shotgun (WGS) entry which is preliminary data.</text>
</comment>
<feature type="domain" description="RNase H type-1" evidence="1">
    <location>
        <begin position="1"/>
        <end position="137"/>
    </location>
</feature>
<proteinExistence type="predicted"/>
<sequence length="137" mass="15400">MDKIIIHTDGGSRGNPGEAAIGVVIESVLTGKKEYGEYLGHATNNQAEYQAVVFALKKVKQLVGSDKCKEVVVEFYVDSELLEKQMNGEYKIKDEEIWNLKIDFKEVSFKHILRDKNEAADKLVNQVLDRESGKLAI</sequence>
<evidence type="ECO:0000313" key="2">
    <source>
        <dbReference type="EMBL" id="KKR23648.1"/>
    </source>
</evidence>
<dbReference type="SUPFAM" id="SSF53098">
    <property type="entry name" value="Ribonuclease H-like"/>
    <property type="match status" value="1"/>
</dbReference>
<dbReference type="PANTHER" id="PTHR46387">
    <property type="entry name" value="POLYNUCLEOTIDYL TRANSFERASE, RIBONUCLEASE H-LIKE SUPERFAMILY PROTEIN"/>
    <property type="match status" value="1"/>
</dbReference>
<organism evidence="2 3">
    <name type="scientific">Candidatus Yanofskybacteria bacterium GW2011_GWD2_39_48</name>
    <dbReference type="NCBI Taxonomy" id="1619031"/>
    <lineage>
        <taxon>Bacteria</taxon>
        <taxon>Candidatus Yanofskyibacteriota</taxon>
    </lineage>
</organism>
<dbReference type="PATRIC" id="fig|1619031.3.peg.249"/>
<dbReference type="Pfam" id="PF13456">
    <property type="entry name" value="RVT_3"/>
    <property type="match status" value="1"/>
</dbReference>
<dbReference type="PANTHER" id="PTHR46387:SF2">
    <property type="entry name" value="RIBONUCLEASE HI"/>
    <property type="match status" value="1"/>
</dbReference>
<gene>
    <name evidence="2" type="ORF">UT53_C0010G0002</name>
</gene>
<dbReference type="CDD" id="cd09279">
    <property type="entry name" value="RNase_HI_like"/>
    <property type="match status" value="1"/>
</dbReference>
<evidence type="ECO:0000259" key="1">
    <source>
        <dbReference type="PROSITE" id="PS50879"/>
    </source>
</evidence>
<reference evidence="2 3" key="1">
    <citation type="journal article" date="2015" name="Nature">
        <title>rRNA introns, odd ribosomes, and small enigmatic genomes across a large radiation of phyla.</title>
        <authorList>
            <person name="Brown C.T."/>
            <person name="Hug L.A."/>
            <person name="Thomas B.C."/>
            <person name="Sharon I."/>
            <person name="Castelle C.J."/>
            <person name="Singh A."/>
            <person name="Wilkins M.J."/>
            <person name="Williams K.H."/>
            <person name="Banfield J.F."/>
        </authorList>
    </citation>
    <scope>NUCLEOTIDE SEQUENCE [LARGE SCALE GENOMIC DNA]</scope>
</reference>
<dbReference type="AlphaFoldDB" id="A0A0G0P6U5"/>
<evidence type="ECO:0000313" key="3">
    <source>
        <dbReference type="Proteomes" id="UP000034764"/>
    </source>
</evidence>
<dbReference type="InterPro" id="IPR002156">
    <property type="entry name" value="RNaseH_domain"/>
</dbReference>
<dbReference type="Gene3D" id="3.30.420.10">
    <property type="entry name" value="Ribonuclease H-like superfamily/Ribonuclease H"/>
    <property type="match status" value="1"/>
</dbReference>
<dbReference type="EMBL" id="LBXD01000010">
    <property type="protein sequence ID" value="KKR23648.1"/>
    <property type="molecule type" value="Genomic_DNA"/>
</dbReference>
<dbReference type="InterPro" id="IPR036397">
    <property type="entry name" value="RNaseH_sf"/>
</dbReference>
<protein>
    <submittedName>
        <fullName evidence="2">Ribonuclease H</fullName>
    </submittedName>
</protein>